<dbReference type="Gene3D" id="3.90.550.10">
    <property type="entry name" value="Spore Coat Polysaccharide Biosynthesis Protein SpsA, Chain A"/>
    <property type="match status" value="1"/>
</dbReference>
<comment type="caution">
    <text evidence="2">The sequence shown here is derived from an EMBL/GenBank/DDBJ whole genome shotgun (WGS) entry which is preliminary data.</text>
</comment>
<evidence type="ECO:0000313" key="2">
    <source>
        <dbReference type="EMBL" id="TCO94389.1"/>
    </source>
</evidence>
<gene>
    <name evidence="2" type="ORF">EV202_10588</name>
</gene>
<dbReference type="AlphaFoldDB" id="A0A2R3MSC1"/>
<proteinExistence type="predicted"/>
<evidence type="ECO:0000313" key="3">
    <source>
        <dbReference type="Proteomes" id="UP000295600"/>
    </source>
</evidence>
<name>A0A2R3MSC1_9BACE</name>
<evidence type="ECO:0000259" key="1">
    <source>
        <dbReference type="Pfam" id="PF02709"/>
    </source>
</evidence>
<dbReference type="GeneID" id="94548477"/>
<dbReference type="Pfam" id="PF02709">
    <property type="entry name" value="Glyco_transf_7C"/>
    <property type="match status" value="1"/>
</dbReference>
<dbReference type="EMBL" id="SLXB01000005">
    <property type="protein sequence ID" value="TCO94389.1"/>
    <property type="molecule type" value="Genomic_DNA"/>
</dbReference>
<keyword evidence="2" id="KW-0328">Glycosyltransferase</keyword>
<keyword evidence="2" id="KW-0808">Transferase</keyword>
<reference evidence="2 3" key="1">
    <citation type="submission" date="2019-03" db="EMBL/GenBank/DDBJ databases">
        <title>Genomic Encyclopedia of Type Strains, Phase IV (KMG-IV): sequencing the most valuable type-strain genomes for metagenomic binning, comparative biology and taxonomic classification.</title>
        <authorList>
            <person name="Goeker M."/>
        </authorList>
    </citation>
    <scope>NUCLEOTIDE SEQUENCE [LARGE SCALE GENOMIC DNA]</scope>
    <source>
        <strain evidence="2 3">DSM 23917</strain>
    </source>
</reference>
<dbReference type="InterPro" id="IPR027791">
    <property type="entry name" value="Galactosyl_T_C"/>
</dbReference>
<dbReference type="RefSeq" id="WP_106069443.1">
    <property type="nucleotide sequence ID" value="NZ_CAUSQV010000056.1"/>
</dbReference>
<dbReference type="InterPro" id="IPR029044">
    <property type="entry name" value="Nucleotide-diphossugar_trans"/>
</dbReference>
<dbReference type="GO" id="GO:0016757">
    <property type="term" value="F:glycosyltransferase activity"/>
    <property type="evidence" value="ECO:0007669"/>
    <property type="project" value="UniProtKB-KW"/>
</dbReference>
<dbReference type="KEGG" id="bhf:C3V43_08520"/>
<dbReference type="Proteomes" id="UP000295600">
    <property type="component" value="Unassembled WGS sequence"/>
</dbReference>
<sequence length="246" mass="28479">MRKEATDLTIMILIRTDSIARLENVTAVIQHLQRSLNTRICLREADCYCNGILQSALNTCIDYEFIEDDDPILYKTWHFNRMMTHADTPFVAIWDADTIAGSEAIGQCLDQLRKQNADMALPYNGVCLDTSNILRALYLKKQDEEVLMQNIGKMERLSERVMTGGAVMMNRQKFIEIGGENEAYYGWGDDDYDRYIRFMNHGLKIYRTRNVLFHLSHPRGMNSGFNTELHSRISKGQLYKTQNMMP</sequence>
<dbReference type="SUPFAM" id="SSF53448">
    <property type="entry name" value="Nucleotide-diphospho-sugar transferases"/>
    <property type="match status" value="1"/>
</dbReference>
<accession>A0A2R3MSC1</accession>
<protein>
    <submittedName>
        <fullName evidence="2">Galactosyltransferase-like protein</fullName>
    </submittedName>
</protein>
<feature type="domain" description="Galactosyltransferase C-terminal" evidence="1">
    <location>
        <begin position="160"/>
        <end position="210"/>
    </location>
</feature>
<organism evidence="2 3">
    <name type="scientific">Prevotella heparinolytica</name>
    <dbReference type="NCBI Taxonomy" id="28113"/>
    <lineage>
        <taxon>Bacteria</taxon>
        <taxon>Pseudomonadati</taxon>
        <taxon>Bacteroidota</taxon>
        <taxon>Bacteroidia</taxon>
        <taxon>Bacteroidales</taxon>
        <taxon>Bacteroidaceae</taxon>
        <taxon>Bacteroides</taxon>
    </lineage>
</organism>